<keyword evidence="3" id="KW-1185">Reference proteome</keyword>
<name>B4W2C8_9CYAN</name>
<accession>B4W2C8</accession>
<dbReference type="EMBL" id="DS989870">
    <property type="protein sequence ID" value="EDX71738.1"/>
    <property type="molecule type" value="Genomic_DNA"/>
</dbReference>
<dbReference type="SUPFAM" id="SSF50978">
    <property type="entry name" value="WD40 repeat-like"/>
    <property type="match status" value="1"/>
</dbReference>
<evidence type="ECO:0000313" key="2">
    <source>
        <dbReference type="EMBL" id="EDX71738.1"/>
    </source>
</evidence>
<keyword evidence="1" id="KW-0853">WD repeat</keyword>
<feature type="repeat" description="WD" evidence="1">
    <location>
        <begin position="1"/>
        <end position="32"/>
    </location>
</feature>
<protein>
    <submittedName>
        <fullName evidence="2">Uncharacterized protein</fullName>
    </submittedName>
</protein>
<dbReference type="InterPro" id="IPR036322">
    <property type="entry name" value="WD40_repeat_dom_sf"/>
</dbReference>
<dbReference type="InterPro" id="IPR015943">
    <property type="entry name" value="WD40/YVTN_repeat-like_dom_sf"/>
</dbReference>
<dbReference type="Proteomes" id="UP000003835">
    <property type="component" value="Unassembled WGS sequence"/>
</dbReference>
<dbReference type="STRING" id="118168.MC7420_2404"/>
<dbReference type="PROSITE" id="PS50294">
    <property type="entry name" value="WD_REPEATS_REGION"/>
    <property type="match status" value="1"/>
</dbReference>
<reference evidence="2 3" key="1">
    <citation type="submission" date="2008-07" db="EMBL/GenBank/DDBJ databases">
        <authorList>
            <person name="Tandeau de Marsac N."/>
            <person name="Ferriera S."/>
            <person name="Johnson J."/>
            <person name="Kravitz S."/>
            <person name="Beeson K."/>
            <person name="Sutton G."/>
            <person name="Rogers Y.-H."/>
            <person name="Friedman R."/>
            <person name="Frazier M."/>
            <person name="Venter J.C."/>
        </authorList>
    </citation>
    <scope>NUCLEOTIDE SEQUENCE [LARGE SCALE GENOMIC DNA]</scope>
    <source>
        <strain evidence="2 3">PCC 7420</strain>
    </source>
</reference>
<gene>
    <name evidence="2" type="ORF">MC7420_2404</name>
</gene>
<organism evidence="2 3">
    <name type="scientific">Coleofasciculus chthonoplastes PCC 7420</name>
    <dbReference type="NCBI Taxonomy" id="118168"/>
    <lineage>
        <taxon>Bacteria</taxon>
        <taxon>Bacillati</taxon>
        <taxon>Cyanobacteriota</taxon>
        <taxon>Cyanophyceae</taxon>
        <taxon>Coleofasciculales</taxon>
        <taxon>Coleofasciculaceae</taxon>
        <taxon>Coleofasciculus</taxon>
    </lineage>
</organism>
<dbReference type="Gene3D" id="2.130.10.10">
    <property type="entry name" value="YVTN repeat-like/Quinoprotein amine dehydrogenase"/>
    <property type="match status" value="1"/>
</dbReference>
<dbReference type="InterPro" id="IPR001680">
    <property type="entry name" value="WD40_rpt"/>
</dbReference>
<evidence type="ECO:0000313" key="3">
    <source>
        <dbReference type="Proteomes" id="UP000003835"/>
    </source>
</evidence>
<evidence type="ECO:0000256" key="1">
    <source>
        <dbReference type="PROSITE-ProRule" id="PRU00221"/>
    </source>
</evidence>
<dbReference type="HOGENOM" id="CLU_3249950_0_0_3"/>
<sequence length="42" mass="4736">MAISPQGGIFASGSDDQTLRLWQLKTGQRWEFWLKTLPGLMA</sequence>
<proteinExistence type="predicted"/>
<dbReference type="PROSITE" id="PS50082">
    <property type="entry name" value="WD_REPEATS_2"/>
    <property type="match status" value="1"/>
</dbReference>
<dbReference type="AlphaFoldDB" id="B4W2C8"/>